<keyword evidence="2" id="KW-0472">Membrane</keyword>
<dbReference type="SMART" id="SM00028">
    <property type="entry name" value="TPR"/>
    <property type="match status" value="5"/>
</dbReference>
<feature type="coiled-coil region" evidence="1">
    <location>
        <begin position="448"/>
        <end position="482"/>
    </location>
</feature>
<dbReference type="RefSeq" id="WP_133583206.1">
    <property type="nucleotide sequence ID" value="NZ_SNYV01000011.1"/>
</dbReference>
<reference evidence="3 4" key="1">
    <citation type="submission" date="2019-03" db="EMBL/GenBank/DDBJ databases">
        <title>Genomic Encyclopedia of Archaeal and Bacterial Type Strains, Phase II (KMG-II): from individual species to whole genera.</title>
        <authorList>
            <person name="Goeker M."/>
        </authorList>
    </citation>
    <scope>NUCLEOTIDE SEQUENCE [LARGE SCALE GENOMIC DNA]</scope>
    <source>
        <strain evidence="3 4">DSM 28353</strain>
    </source>
</reference>
<evidence type="ECO:0000256" key="2">
    <source>
        <dbReference type="SAM" id="Phobius"/>
    </source>
</evidence>
<dbReference type="Gene3D" id="1.25.40.10">
    <property type="entry name" value="Tetratricopeptide repeat domain"/>
    <property type="match status" value="1"/>
</dbReference>
<keyword evidence="1" id="KW-0175">Coiled coil</keyword>
<proteinExistence type="predicted"/>
<evidence type="ECO:0000256" key="1">
    <source>
        <dbReference type="SAM" id="Coils"/>
    </source>
</evidence>
<dbReference type="InterPro" id="IPR011990">
    <property type="entry name" value="TPR-like_helical_dom_sf"/>
</dbReference>
<keyword evidence="2" id="KW-0812">Transmembrane</keyword>
<sequence length="575" mass="66968">MRIIKYFISIVIISLFSELRAETADLSIQLSTLKDEKKQIEYCLKLDTRKDGIVDSNYLKQYLRPLLNHKNVGLKLTYYLLLADATSILFDQVNPVTNAYFDLAMEVADQSGVEEYRLLPLIRRGYYYFTYREISTALPYFLSASNLINDLNLDKVPLGAVHLQYSANFYGYIGNSAKALEYYKKAADYAPKDTRQTIDILNAIGVYYYRDSIYNNAEHYYKEGLKVAERTKDTVWVGILQGNIGNILLAKGDTSRALVLSEMNVKTSLKYGEFKDAMRTLLGLAEIAVAQKRWSQAKVYLAQAEFYFEPKPFFLMYKTAAYELKAKIAQAEGNQKDAIYYLNQFITYNDSTQQQKDTERLQQATWNWETERFNLAITETENKRKQDRFRDLSISLLLILTLLSITLLIHRSRQRIKIKSIKLEKEQLALLLEKELLDKELVKSKTEMKDFLIRIKENEKIIQDLERKLSQAQVNAQNESASEIQENLTQMLESHMMTDERWYRFKSLFETTHPGFFEELMLRYPNISENNLRLLTLSKLNLNNQSIAHLLGISLDGVKKAKQRLRKKIDLFLDN</sequence>
<comment type="caution">
    <text evidence="3">The sequence shown here is derived from an EMBL/GenBank/DDBJ whole genome shotgun (WGS) entry which is preliminary data.</text>
</comment>
<protein>
    <submittedName>
        <fullName evidence="3">Uncharacterized protein</fullName>
    </submittedName>
</protein>
<dbReference type="SUPFAM" id="SSF48452">
    <property type="entry name" value="TPR-like"/>
    <property type="match status" value="2"/>
</dbReference>
<dbReference type="InterPro" id="IPR016032">
    <property type="entry name" value="Sig_transdc_resp-reg_C-effctor"/>
</dbReference>
<gene>
    <name evidence="3" type="ORF">CLV99_0846</name>
</gene>
<accession>A0A4V3DE95</accession>
<dbReference type="GO" id="GO:0003677">
    <property type="term" value="F:DNA binding"/>
    <property type="evidence" value="ECO:0007669"/>
    <property type="project" value="InterPro"/>
</dbReference>
<feature type="transmembrane region" description="Helical" evidence="2">
    <location>
        <begin position="392"/>
        <end position="409"/>
    </location>
</feature>
<keyword evidence="4" id="KW-1185">Reference proteome</keyword>
<organism evidence="3 4">
    <name type="scientific">Sphingobacterium yanglingense</name>
    <dbReference type="NCBI Taxonomy" id="1437280"/>
    <lineage>
        <taxon>Bacteria</taxon>
        <taxon>Pseudomonadati</taxon>
        <taxon>Bacteroidota</taxon>
        <taxon>Sphingobacteriia</taxon>
        <taxon>Sphingobacteriales</taxon>
        <taxon>Sphingobacteriaceae</taxon>
        <taxon>Sphingobacterium</taxon>
    </lineage>
</organism>
<dbReference type="EMBL" id="SNYV01000011">
    <property type="protein sequence ID" value="TDQ79409.1"/>
    <property type="molecule type" value="Genomic_DNA"/>
</dbReference>
<dbReference type="SUPFAM" id="SSF46894">
    <property type="entry name" value="C-terminal effector domain of the bipartite response regulators"/>
    <property type="match status" value="1"/>
</dbReference>
<dbReference type="Proteomes" id="UP000295292">
    <property type="component" value="Unassembled WGS sequence"/>
</dbReference>
<dbReference type="AlphaFoldDB" id="A0A4V3DE95"/>
<evidence type="ECO:0000313" key="3">
    <source>
        <dbReference type="EMBL" id="TDQ79409.1"/>
    </source>
</evidence>
<dbReference type="OrthoDB" id="621195at2"/>
<evidence type="ECO:0000313" key="4">
    <source>
        <dbReference type="Proteomes" id="UP000295292"/>
    </source>
</evidence>
<dbReference type="InterPro" id="IPR019734">
    <property type="entry name" value="TPR_rpt"/>
</dbReference>
<keyword evidence="2" id="KW-1133">Transmembrane helix</keyword>
<name>A0A4V3DE95_9SPHI</name>
<dbReference type="GO" id="GO:0006355">
    <property type="term" value="P:regulation of DNA-templated transcription"/>
    <property type="evidence" value="ECO:0007669"/>
    <property type="project" value="InterPro"/>
</dbReference>